<protein>
    <submittedName>
        <fullName evidence="2">Uncharacterized protein</fullName>
    </submittedName>
</protein>
<evidence type="ECO:0000313" key="2">
    <source>
        <dbReference type="EMBL" id="RRC98279.1"/>
    </source>
</evidence>
<keyword evidence="1" id="KW-0472">Membrane</keyword>
<keyword evidence="1" id="KW-1133">Transmembrane helix</keyword>
<feature type="transmembrane region" description="Helical" evidence="1">
    <location>
        <begin position="94"/>
        <end position="114"/>
    </location>
</feature>
<sequence length="222" mass="25112">MSDDALDILLRKIKALNEGVMNPKSYSNNDMTIDDCNRMGLLSLQLGAALDDLKRNHDVVKATATVNNIEQEVYQILGLSSQSSRNSSDFDPETALWVYWLIAFLALPIGVGLIKANVPGVGYASWFSLIIAAFTFFIFIDTTKTKFRYGLGPAIFTLFGYAQIRTLEYEGLNNIIPYVLVAIIPLFLHFFRHAHIFWIVVLSLFMSGSLDWMWNKLFQLLT</sequence>
<feature type="transmembrane region" description="Helical" evidence="1">
    <location>
        <begin position="196"/>
        <end position="214"/>
    </location>
</feature>
<dbReference type="RefSeq" id="WP_124926860.1">
    <property type="nucleotide sequence ID" value="NZ_BMOH01000007.1"/>
</dbReference>
<feature type="transmembrane region" description="Helical" evidence="1">
    <location>
        <begin position="147"/>
        <end position="163"/>
    </location>
</feature>
<evidence type="ECO:0000256" key="1">
    <source>
        <dbReference type="SAM" id="Phobius"/>
    </source>
</evidence>
<reference evidence="2 3" key="1">
    <citation type="submission" date="2018-11" db="EMBL/GenBank/DDBJ databases">
        <title>The draft genome sequence of Amphritea balenae JAMM 1525T.</title>
        <authorList>
            <person name="Fang Z."/>
            <person name="Zhang Y."/>
            <person name="Han X."/>
        </authorList>
    </citation>
    <scope>NUCLEOTIDE SEQUENCE [LARGE SCALE GENOMIC DNA]</scope>
    <source>
        <strain evidence="2 3">JAMM 1525</strain>
    </source>
</reference>
<feature type="transmembrane region" description="Helical" evidence="1">
    <location>
        <begin position="175"/>
        <end position="191"/>
    </location>
</feature>
<organism evidence="2 3">
    <name type="scientific">Amphritea balenae</name>
    <dbReference type="NCBI Taxonomy" id="452629"/>
    <lineage>
        <taxon>Bacteria</taxon>
        <taxon>Pseudomonadati</taxon>
        <taxon>Pseudomonadota</taxon>
        <taxon>Gammaproteobacteria</taxon>
        <taxon>Oceanospirillales</taxon>
        <taxon>Oceanospirillaceae</taxon>
        <taxon>Amphritea</taxon>
    </lineage>
</organism>
<accession>A0A3P1SMT7</accession>
<gene>
    <name evidence="2" type="ORF">EHS89_14400</name>
</gene>
<proteinExistence type="predicted"/>
<evidence type="ECO:0000313" key="3">
    <source>
        <dbReference type="Proteomes" id="UP000267535"/>
    </source>
</evidence>
<keyword evidence="3" id="KW-1185">Reference proteome</keyword>
<keyword evidence="1" id="KW-0812">Transmembrane</keyword>
<dbReference type="Proteomes" id="UP000267535">
    <property type="component" value="Unassembled WGS sequence"/>
</dbReference>
<comment type="caution">
    <text evidence="2">The sequence shown here is derived from an EMBL/GenBank/DDBJ whole genome shotgun (WGS) entry which is preliminary data.</text>
</comment>
<dbReference type="EMBL" id="RQXV01000008">
    <property type="protein sequence ID" value="RRC98279.1"/>
    <property type="molecule type" value="Genomic_DNA"/>
</dbReference>
<name>A0A3P1SMT7_9GAMM</name>
<dbReference type="AlphaFoldDB" id="A0A3P1SMT7"/>
<feature type="transmembrane region" description="Helical" evidence="1">
    <location>
        <begin position="120"/>
        <end position="140"/>
    </location>
</feature>